<dbReference type="GO" id="GO:0016787">
    <property type="term" value="F:hydrolase activity"/>
    <property type="evidence" value="ECO:0007669"/>
    <property type="project" value="UniProtKB-KW"/>
</dbReference>
<feature type="chain" id="PRO_5046163687" evidence="1">
    <location>
        <begin position="20"/>
        <end position="594"/>
    </location>
</feature>
<dbReference type="PANTHER" id="PTHR46825:SF15">
    <property type="entry name" value="BETA-LACTAMASE-RELATED DOMAIN-CONTAINING PROTEIN"/>
    <property type="match status" value="1"/>
</dbReference>
<reference evidence="5" key="1">
    <citation type="journal article" date="2019" name="Int. J. Syst. Evol. Microbiol.">
        <title>The Global Catalogue of Microorganisms (GCM) 10K type strain sequencing project: providing services to taxonomists for standard genome sequencing and annotation.</title>
        <authorList>
            <consortium name="The Broad Institute Genomics Platform"/>
            <consortium name="The Broad Institute Genome Sequencing Center for Infectious Disease"/>
            <person name="Wu L."/>
            <person name="Ma J."/>
        </authorList>
    </citation>
    <scope>NUCLEOTIDE SEQUENCE [LARGE SCALE GENOMIC DNA]</scope>
    <source>
        <strain evidence="5">CCUG 50349</strain>
    </source>
</reference>
<dbReference type="Pfam" id="PF11954">
    <property type="entry name" value="DUF3471"/>
    <property type="match status" value="1"/>
</dbReference>
<comment type="caution">
    <text evidence="4">The sequence shown here is derived from an EMBL/GenBank/DDBJ whole genome shotgun (WGS) entry which is preliminary data.</text>
</comment>
<dbReference type="Pfam" id="PF00144">
    <property type="entry name" value="Beta-lactamase"/>
    <property type="match status" value="1"/>
</dbReference>
<keyword evidence="4" id="KW-0378">Hydrolase</keyword>
<dbReference type="SUPFAM" id="SSF56601">
    <property type="entry name" value="beta-lactamase/transpeptidase-like"/>
    <property type="match status" value="1"/>
</dbReference>
<feature type="signal peptide" evidence="1">
    <location>
        <begin position="1"/>
        <end position="19"/>
    </location>
</feature>
<dbReference type="EMBL" id="JBHSGW010000025">
    <property type="protein sequence ID" value="MFC4740092.1"/>
    <property type="molecule type" value="Genomic_DNA"/>
</dbReference>
<keyword evidence="5" id="KW-1185">Reference proteome</keyword>
<dbReference type="Gene3D" id="3.40.710.10">
    <property type="entry name" value="DD-peptidase/beta-lactamase superfamily"/>
    <property type="match status" value="1"/>
</dbReference>
<dbReference type="InterPro" id="IPR001466">
    <property type="entry name" value="Beta-lactam-related"/>
</dbReference>
<feature type="domain" description="Beta-lactamase-related" evidence="2">
    <location>
        <begin position="33"/>
        <end position="359"/>
    </location>
</feature>
<feature type="domain" description="Peptidase S12 Pab87-related C-terminal" evidence="3">
    <location>
        <begin position="404"/>
        <end position="502"/>
    </location>
</feature>
<sequence length="594" mass="67506">MQTKLFSLFLLFFSISLVAQTKIDEKQLEKRLKDIQDITKTVGFSVAIVKNDKVVYAKGFGYSDLEKKLKADENTLYPIGSTSKAFTVGLLGIMEEENGLSFSDSPKKYVPELAFYNDELDTKITILDMISHRTGLPRHDFSWYLFPTESKDSLMARIKYQKPFAGIREQWYYNNFMYLTLGKITEKLTDKSWEDNIRERFFKPLEMSRSNLNIVELAKSTNVSKGYALEHFETNTETPYYNIAAMSPAGSINSSVIEMANWLKIWLNQGKFNGTQVLPQKYIEKAINPLMLVGSGIGDKQFPDQHLNSYGFAWFTSSYKGHYRLEHGGNIDGFSANVSFFPTDKIGIVVLSNQDGSALPTLVRNIITDEILGLKKTDWVAYYTEKINAVKEQVKKKKEEEKTVANTKPSHDLIEYTGTYTNPGYGTFSIEVENDSLWANFTRKKAFLKHSYYDIFKPYEKKNTTVESESSLAILFNFQTNDIGDIASVSLKLEPTLEPIIFERSPANVAVPKEKLDTYVGVYTLSGINVKVFLKDENLMLFVPGQPEYTLLPVKENEFVIKGLTGYKGIFETIDGVLNLVMVQPNGTFKAIKK</sequence>
<dbReference type="InterPro" id="IPR012338">
    <property type="entry name" value="Beta-lactam/transpept-like"/>
</dbReference>
<dbReference type="Gene3D" id="2.40.128.600">
    <property type="match status" value="1"/>
</dbReference>
<dbReference type="RefSeq" id="WP_379740766.1">
    <property type="nucleotide sequence ID" value="NZ_JBHSGW010000025.1"/>
</dbReference>
<dbReference type="InterPro" id="IPR050491">
    <property type="entry name" value="AmpC-like"/>
</dbReference>
<evidence type="ECO:0000256" key="1">
    <source>
        <dbReference type="SAM" id="SignalP"/>
    </source>
</evidence>
<dbReference type="Proteomes" id="UP001595885">
    <property type="component" value="Unassembled WGS sequence"/>
</dbReference>
<dbReference type="PANTHER" id="PTHR46825">
    <property type="entry name" value="D-ALANYL-D-ALANINE-CARBOXYPEPTIDASE/ENDOPEPTIDASE AMPH"/>
    <property type="match status" value="1"/>
</dbReference>
<protein>
    <submittedName>
        <fullName evidence="4">Serine hydrolase</fullName>
    </submittedName>
</protein>
<evidence type="ECO:0000259" key="3">
    <source>
        <dbReference type="Pfam" id="PF11954"/>
    </source>
</evidence>
<evidence type="ECO:0000259" key="2">
    <source>
        <dbReference type="Pfam" id="PF00144"/>
    </source>
</evidence>
<name>A0ABV9P7N6_9FLAO</name>
<keyword evidence="1" id="KW-0732">Signal</keyword>
<evidence type="ECO:0000313" key="5">
    <source>
        <dbReference type="Proteomes" id="UP001595885"/>
    </source>
</evidence>
<dbReference type="InterPro" id="IPR021860">
    <property type="entry name" value="Peptidase_S12_Pab87-rel_C"/>
</dbReference>
<accession>A0ABV9P7N6</accession>
<evidence type="ECO:0000313" key="4">
    <source>
        <dbReference type="EMBL" id="MFC4740092.1"/>
    </source>
</evidence>
<proteinExistence type="predicted"/>
<organism evidence="4 5">
    <name type="scientific">Flavobacterium ponti</name>
    <dbReference type="NCBI Taxonomy" id="665133"/>
    <lineage>
        <taxon>Bacteria</taxon>
        <taxon>Pseudomonadati</taxon>
        <taxon>Bacteroidota</taxon>
        <taxon>Flavobacteriia</taxon>
        <taxon>Flavobacteriales</taxon>
        <taxon>Flavobacteriaceae</taxon>
        <taxon>Flavobacterium</taxon>
    </lineage>
</organism>
<gene>
    <name evidence="4" type="ORF">ACFO3U_08800</name>
</gene>